<evidence type="ECO:0000313" key="2">
    <source>
        <dbReference type="EMBL" id="CAA0831431.1"/>
    </source>
</evidence>
<organism evidence="2 3">
    <name type="scientific">Striga hermonthica</name>
    <name type="common">Purple witchweed</name>
    <name type="synonym">Buchnera hermonthica</name>
    <dbReference type="NCBI Taxonomy" id="68872"/>
    <lineage>
        <taxon>Eukaryota</taxon>
        <taxon>Viridiplantae</taxon>
        <taxon>Streptophyta</taxon>
        <taxon>Embryophyta</taxon>
        <taxon>Tracheophyta</taxon>
        <taxon>Spermatophyta</taxon>
        <taxon>Magnoliopsida</taxon>
        <taxon>eudicotyledons</taxon>
        <taxon>Gunneridae</taxon>
        <taxon>Pentapetalae</taxon>
        <taxon>asterids</taxon>
        <taxon>lamiids</taxon>
        <taxon>Lamiales</taxon>
        <taxon>Orobanchaceae</taxon>
        <taxon>Buchnereae</taxon>
        <taxon>Striga</taxon>
    </lineage>
</organism>
<keyword evidence="3" id="KW-1185">Reference proteome</keyword>
<sequence length="234" mass="26356">VGPQVEYVGRDDDDSMDNVEHPPSSPNPAQVKLNSIQHQIDEYPEELRTPPVALSCVVGYQEVHDLIAAHFHCQQPSMNTIGLPDFSKISVIPTRKPPGDNSEPVVFVIKRDHRTRIPAVVAAHFNSSNISGDPGQWLQVCSDLENLKVTIPERNVILLVVCEAGHKDEISEACMIALRKYTEVDSKNFFVFVPDDSLELKSLSRLSTAFTDLENPYYRDEGRKIKMRLEKKCF</sequence>
<proteinExistence type="predicted"/>
<feature type="region of interest" description="Disordered" evidence="1">
    <location>
        <begin position="1"/>
        <end position="29"/>
    </location>
</feature>
<evidence type="ECO:0000256" key="1">
    <source>
        <dbReference type="SAM" id="MobiDB-lite"/>
    </source>
</evidence>
<dbReference type="OrthoDB" id="6278596at2759"/>
<dbReference type="Proteomes" id="UP001153555">
    <property type="component" value="Unassembled WGS sequence"/>
</dbReference>
<comment type="caution">
    <text evidence="2">The sequence shown here is derived from an EMBL/GenBank/DDBJ whole genome shotgun (WGS) entry which is preliminary data.</text>
</comment>
<accession>A0A9N7RIZ2</accession>
<dbReference type="EMBL" id="CACSLK010027832">
    <property type="protein sequence ID" value="CAA0831431.1"/>
    <property type="molecule type" value="Genomic_DNA"/>
</dbReference>
<protein>
    <submittedName>
        <fullName evidence="2">Uncharacterized protein</fullName>
    </submittedName>
</protein>
<gene>
    <name evidence="2" type="ORF">SHERM_26780</name>
</gene>
<dbReference type="PANTHER" id="PTHR14374">
    <property type="entry name" value="FOIE GRAS"/>
    <property type="match status" value="1"/>
</dbReference>
<name>A0A9N7RIZ2_STRHE</name>
<dbReference type="PANTHER" id="PTHR14374:SF0">
    <property type="entry name" value="TRAFFICKING PROTEIN PARTICLE COMPLEX SUBUNIT 11"/>
    <property type="match status" value="1"/>
</dbReference>
<evidence type="ECO:0000313" key="3">
    <source>
        <dbReference type="Proteomes" id="UP001153555"/>
    </source>
</evidence>
<feature type="non-terminal residue" evidence="2">
    <location>
        <position position="234"/>
    </location>
</feature>
<reference evidence="2" key="1">
    <citation type="submission" date="2019-12" db="EMBL/GenBank/DDBJ databases">
        <authorList>
            <person name="Scholes J."/>
        </authorList>
    </citation>
    <scope>NUCLEOTIDE SEQUENCE</scope>
</reference>
<dbReference type="AlphaFoldDB" id="A0A9N7RIZ2"/>
<feature type="non-terminal residue" evidence="2">
    <location>
        <position position="1"/>
    </location>
</feature>